<proteinExistence type="predicted"/>
<evidence type="ECO:0000313" key="3">
    <source>
        <dbReference type="Proteomes" id="UP000270471"/>
    </source>
</evidence>
<protein>
    <submittedName>
        <fullName evidence="2">Uncharacterized protein</fullName>
    </submittedName>
</protein>
<accession>A0A3M0HZX2</accession>
<name>A0A3M0HZX2_9ACTN</name>
<evidence type="ECO:0000256" key="1">
    <source>
        <dbReference type="SAM" id="Phobius"/>
    </source>
</evidence>
<organism evidence="2 3">
    <name type="scientific">Streptomyces shenzhenensis</name>
    <dbReference type="NCBI Taxonomy" id="943815"/>
    <lineage>
        <taxon>Bacteria</taxon>
        <taxon>Bacillati</taxon>
        <taxon>Actinomycetota</taxon>
        <taxon>Actinomycetes</taxon>
        <taxon>Kitasatosporales</taxon>
        <taxon>Streptomycetaceae</taxon>
        <taxon>Streptomyces</taxon>
    </lineage>
</organism>
<dbReference type="AlphaFoldDB" id="A0A3M0HZX2"/>
<keyword evidence="3" id="KW-1185">Reference proteome</keyword>
<feature type="transmembrane region" description="Helical" evidence="1">
    <location>
        <begin position="78"/>
        <end position="100"/>
    </location>
</feature>
<comment type="caution">
    <text evidence="2">The sequence shown here is derived from an EMBL/GenBank/DDBJ whole genome shotgun (WGS) entry which is preliminary data.</text>
</comment>
<dbReference type="EMBL" id="PENI01000022">
    <property type="protein sequence ID" value="RMB82567.1"/>
    <property type="molecule type" value="Genomic_DNA"/>
</dbReference>
<keyword evidence="1" id="KW-0472">Membrane</keyword>
<evidence type="ECO:0000313" key="2">
    <source>
        <dbReference type="EMBL" id="RMB82567.1"/>
    </source>
</evidence>
<keyword evidence="1" id="KW-1133">Transmembrane helix</keyword>
<keyword evidence="1" id="KW-0812">Transmembrane</keyword>
<dbReference type="Proteomes" id="UP000270471">
    <property type="component" value="Unassembled WGS sequence"/>
</dbReference>
<sequence length="121" mass="13198">MLFFLLPVGCGLFQMAGALPADENPPCRGTVHDRYGEEIPVRHLRPGQTCTTYDGRNPTGTQTFDEAVNLRAQHQSELLLQGVFLTAYGAVGLALVFHGLGLPGRRSPRDLLEEGHRAQAD</sequence>
<gene>
    <name evidence="2" type="ORF">CTZ28_29430</name>
</gene>
<reference evidence="2 3" key="1">
    <citation type="submission" date="2017-11" db="EMBL/GenBank/DDBJ databases">
        <title>Draft genome of actinobacteria isolated from guarana (Paullinia cupana (Mart.) Ducke.</title>
        <authorList>
            <person name="Siqueira K.A."/>
            <person name="Liotti R.G."/>
            <person name="Mendes T.A.O."/>
            <person name="Soares M.A."/>
        </authorList>
    </citation>
    <scope>NUCLEOTIDE SEQUENCE [LARGE SCALE GENOMIC DNA]</scope>
    <source>
        <strain evidence="2 3">193</strain>
    </source>
</reference>